<evidence type="ECO:0000313" key="1">
    <source>
        <dbReference type="EMBL" id="BAZ97269.1"/>
    </source>
</evidence>
<dbReference type="AlphaFoldDB" id="A0AB33HPV5"/>
<reference evidence="1 2" key="1">
    <citation type="journal article" date="2017" name="Sci. Rep.">
        <title>Isolation and genomic characterization of a Dehalococcoides strain suggests genomic rearrangement during culture.</title>
        <authorList>
            <person name="Yohda M."/>
            <person name="Ikegami K."/>
            <person name="Aita Y."/>
            <person name="Kitajima M."/>
            <person name="Takechi A."/>
            <person name="Iwamoto M."/>
            <person name="Fukuda T."/>
            <person name="Tamura N."/>
            <person name="Shibasaki J."/>
            <person name="Koike S."/>
            <person name="Komatsu D."/>
            <person name="Miyagi S."/>
            <person name="Nishimura M."/>
            <person name="Uchino Y."/>
            <person name="Shiroma A."/>
            <person name="Shimoji M."/>
            <person name="Tamotsu H."/>
            <person name="Ashimine N."/>
            <person name="Shinzato M."/>
            <person name="Ohki S."/>
            <person name="Nakano K."/>
            <person name="Teruya K."/>
            <person name="Satou K."/>
            <person name="Hirano T."/>
            <person name="Yagi O."/>
        </authorList>
    </citation>
    <scope>NUCLEOTIDE SEQUENCE [LARGE SCALE GENOMIC DNA]</scope>
    <source>
        <strain evidence="1 2">UCH-ATV1</strain>
    </source>
</reference>
<protein>
    <submittedName>
        <fullName evidence="1">Uncharacterized protein</fullName>
    </submittedName>
</protein>
<dbReference type="EMBL" id="AP017649">
    <property type="protein sequence ID" value="BAZ97269.1"/>
    <property type="molecule type" value="Genomic_DNA"/>
</dbReference>
<organism evidence="1 2">
    <name type="scientific">Dehalococcoides mccartyi</name>
    <dbReference type="NCBI Taxonomy" id="61435"/>
    <lineage>
        <taxon>Bacteria</taxon>
        <taxon>Bacillati</taxon>
        <taxon>Chloroflexota</taxon>
        <taxon>Dehalococcoidia</taxon>
        <taxon>Dehalococcoidales</taxon>
        <taxon>Dehalococcoidaceae</taxon>
        <taxon>Dehalococcoides</taxon>
    </lineage>
</organism>
<dbReference type="Proteomes" id="UP000218257">
    <property type="component" value="Chromosome"/>
</dbReference>
<name>A0AB33HPV5_9CHLR</name>
<evidence type="ECO:0000313" key="2">
    <source>
        <dbReference type="Proteomes" id="UP000218257"/>
    </source>
</evidence>
<sequence length="63" mass="7067">MKKAERDNWIINIENAYEAACLQAGQAVADSVLQRYDAHGLYDLSSCYYGEVFGDLEFIASDN</sequence>
<accession>A0AB33HPV5</accession>
<gene>
    <name evidence="1" type="ORF">DEHALATV1_0641</name>
</gene>
<proteinExistence type="predicted"/>
<dbReference type="RefSeq" id="WP_096476632.1">
    <property type="nucleotide sequence ID" value="NZ_AP017649.1"/>
</dbReference>